<accession>A0ABV8B5X9</accession>
<gene>
    <name evidence="1" type="ORF">ACFOU2_16805</name>
</gene>
<sequence>MNRRTPFTLLLIDFDHLFVAALPSMFNHDESLFYLPLKHPLY</sequence>
<dbReference type="EMBL" id="JBHRZT010000068">
    <property type="protein sequence ID" value="MFC3885037.1"/>
    <property type="molecule type" value="Genomic_DNA"/>
</dbReference>
<organism evidence="1 2">
    <name type="scientific">Bacillus songklensis</name>
    <dbReference type="NCBI Taxonomy" id="1069116"/>
    <lineage>
        <taxon>Bacteria</taxon>
        <taxon>Bacillati</taxon>
        <taxon>Bacillota</taxon>
        <taxon>Bacilli</taxon>
        <taxon>Bacillales</taxon>
        <taxon>Bacillaceae</taxon>
        <taxon>Bacillus</taxon>
    </lineage>
</organism>
<evidence type="ECO:0000313" key="1">
    <source>
        <dbReference type="EMBL" id="MFC3885037.1"/>
    </source>
</evidence>
<reference evidence="2" key="1">
    <citation type="journal article" date="2019" name="Int. J. Syst. Evol. Microbiol.">
        <title>The Global Catalogue of Microorganisms (GCM) 10K type strain sequencing project: providing services to taxonomists for standard genome sequencing and annotation.</title>
        <authorList>
            <consortium name="The Broad Institute Genomics Platform"/>
            <consortium name="The Broad Institute Genome Sequencing Center for Infectious Disease"/>
            <person name="Wu L."/>
            <person name="Ma J."/>
        </authorList>
    </citation>
    <scope>NUCLEOTIDE SEQUENCE [LARGE SCALE GENOMIC DNA]</scope>
    <source>
        <strain evidence="2">CCUG 61889</strain>
    </source>
</reference>
<proteinExistence type="predicted"/>
<dbReference type="Proteomes" id="UP001595752">
    <property type="component" value="Unassembled WGS sequence"/>
</dbReference>
<name>A0ABV8B5X9_9BACI</name>
<comment type="caution">
    <text evidence="1">The sequence shown here is derived from an EMBL/GenBank/DDBJ whole genome shotgun (WGS) entry which is preliminary data.</text>
</comment>
<keyword evidence="2" id="KW-1185">Reference proteome</keyword>
<evidence type="ECO:0000313" key="2">
    <source>
        <dbReference type="Proteomes" id="UP001595752"/>
    </source>
</evidence>
<protein>
    <submittedName>
        <fullName evidence="1">Uncharacterized protein</fullName>
    </submittedName>
</protein>